<dbReference type="PROSITE" id="PS51257">
    <property type="entry name" value="PROKAR_LIPOPROTEIN"/>
    <property type="match status" value="1"/>
</dbReference>
<feature type="chain" id="PRO_5007277299" evidence="3">
    <location>
        <begin position="22"/>
        <end position="328"/>
    </location>
</feature>
<evidence type="ECO:0000313" key="5">
    <source>
        <dbReference type="EMBL" id="AMP02528.1"/>
    </source>
</evidence>
<dbReference type="GO" id="GO:0016829">
    <property type="term" value="F:lyase activity"/>
    <property type="evidence" value="ECO:0007669"/>
    <property type="project" value="UniProtKB-KW"/>
</dbReference>
<keyword evidence="2 5" id="KW-0456">Lyase</keyword>
<accession>A0A127PXI5</accession>
<dbReference type="Gene3D" id="1.50.10.100">
    <property type="entry name" value="Chondroitin AC/alginate lyase"/>
    <property type="match status" value="1"/>
</dbReference>
<dbReference type="KEGG" id="cpra:CPter91_0129"/>
<evidence type="ECO:0000256" key="3">
    <source>
        <dbReference type="SAM" id="SignalP"/>
    </source>
</evidence>
<dbReference type="InterPro" id="IPR008397">
    <property type="entry name" value="Alginate_lyase_dom"/>
</dbReference>
<dbReference type="AlphaFoldDB" id="A0A127PXI5"/>
<dbReference type="RefSeq" id="WP_061935587.1">
    <property type="nucleotide sequence ID" value="NZ_CP013234.1"/>
</dbReference>
<dbReference type="Pfam" id="PF05426">
    <property type="entry name" value="Alginate_lyase"/>
    <property type="match status" value="1"/>
</dbReference>
<dbReference type="OrthoDB" id="6972889at2"/>
<feature type="signal peptide" evidence="3">
    <location>
        <begin position="1"/>
        <end position="21"/>
    </location>
</feature>
<dbReference type="InterPro" id="IPR008929">
    <property type="entry name" value="Chondroitin_lyas"/>
</dbReference>
<proteinExistence type="predicted"/>
<dbReference type="STRING" id="279113.CPter91_0129"/>
<evidence type="ECO:0000259" key="4">
    <source>
        <dbReference type="Pfam" id="PF05426"/>
    </source>
</evidence>
<dbReference type="EMBL" id="CP013234">
    <property type="protein sequence ID" value="AMP02528.1"/>
    <property type="molecule type" value="Genomic_DNA"/>
</dbReference>
<reference evidence="5 6" key="1">
    <citation type="submission" date="2015-11" db="EMBL/GenBank/DDBJ databases">
        <title>Exploring the genomic traits of fungus-feeding bacterial genus Collimonas.</title>
        <authorList>
            <person name="Song C."/>
            <person name="Schmidt R."/>
            <person name="de Jager V."/>
            <person name="Krzyzanowska D."/>
            <person name="Jongedijk E."/>
            <person name="Cankar K."/>
            <person name="Beekwilder J."/>
            <person name="van Veen A."/>
            <person name="de Boer W."/>
            <person name="van Veen J.A."/>
            <person name="Garbeva P."/>
        </authorList>
    </citation>
    <scope>NUCLEOTIDE SEQUENCE [LARGE SCALE GENOMIC DNA]</scope>
    <source>
        <strain evidence="5 6">Ter91</strain>
    </source>
</reference>
<gene>
    <name evidence="5" type="ORF">CPter91_0129</name>
</gene>
<name>A0A127PXI5_9BURK</name>
<keyword evidence="1 3" id="KW-0732">Signal</keyword>
<dbReference type="Proteomes" id="UP000074561">
    <property type="component" value="Chromosome"/>
</dbReference>
<organism evidence="5 6">
    <name type="scientific">Collimonas pratensis</name>
    <dbReference type="NCBI Taxonomy" id="279113"/>
    <lineage>
        <taxon>Bacteria</taxon>
        <taxon>Pseudomonadati</taxon>
        <taxon>Pseudomonadota</taxon>
        <taxon>Betaproteobacteria</taxon>
        <taxon>Burkholderiales</taxon>
        <taxon>Oxalobacteraceae</taxon>
        <taxon>Collimonas</taxon>
    </lineage>
</organism>
<evidence type="ECO:0000256" key="1">
    <source>
        <dbReference type="ARBA" id="ARBA00022729"/>
    </source>
</evidence>
<sequence length="328" mass="36053">MPRHLLRFILPLCLCSGSAFAACPEAPAGLRDIEANSYYSDAHYSIVDPVLKAKNEAAVKPFSDYLATVSADADRYIAGGDAAAAQCALRWLDRWAVDGAMLGKVSSSQAQYERKWTLAGVALAYIKVRPLAEPAQRVHIEAWLPRLADAALAFVNNGKGARNNHYYWVGLAVMATGVATGEQRYIDAASKIYDSALNDIGDDGSLPLEMNRAGRALAYHNYALAPLVMMAELSRLHHEDWYLRRHGRLQKLAQRVLDGIADPTWFVQKTGAAQEMPKGGILGWIVFYRETAPELTAPSQALMTQAPFRYAQLGGNLSVLADKHFFEQ</sequence>
<feature type="domain" description="Alginate lyase" evidence="4">
    <location>
        <begin position="33"/>
        <end position="266"/>
    </location>
</feature>
<evidence type="ECO:0000313" key="6">
    <source>
        <dbReference type="Proteomes" id="UP000074561"/>
    </source>
</evidence>
<protein>
    <submittedName>
        <fullName evidence="5">Alginate lyase family protein</fullName>
    </submittedName>
</protein>
<dbReference type="SUPFAM" id="SSF48230">
    <property type="entry name" value="Chondroitin AC/alginate lyase"/>
    <property type="match status" value="1"/>
</dbReference>
<evidence type="ECO:0000256" key="2">
    <source>
        <dbReference type="ARBA" id="ARBA00023239"/>
    </source>
</evidence>
<dbReference type="PATRIC" id="fig|279113.9.peg.130"/>
<dbReference type="GO" id="GO:0042597">
    <property type="term" value="C:periplasmic space"/>
    <property type="evidence" value="ECO:0007669"/>
    <property type="project" value="InterPro"/>
</dbReference>